<accession>A0A2P2NGB3</accession>
<organism evidence="1">
    <name type="scientific">Rhizophora mucronata</name>
    <name type="common">Asiatic mangrove</name>
    <dbReference type="NCBI Taxonomy" id="61149"/>
    <lineage>
        <taxon>Eukaryota</taxon>
        <taxon>Viridiplantae</taxon>
        <taxon>Streptophyta</taxon>
        <taxon>Embryophyta</taxon>
        <taxon>Tracheophyta</taxon>
        <taxon>Spermatophyta</taxon>
        <taxon>Magnoliopsida</taxon>
        <taxon>eudicotyledons</taxon>
        <taxon>Gunneridae</taxon>
        <taxon>Pentapetalae</taxon>
        <taxon>rosids</taxon>
        <taxon>fabids</taxon>
        <taxon>Malpighiales</taxon>
        <taxon>Rhizophoraceae</taxon>
        <taxon>Rhizophora</taxon>
    </lineage>
</organism>
<name>A0A2P2NGB3_RHIMU</name>
<evidence type="ECO:0000313" key="1">
    <source>
        <dbReference type="EMBL" id="MBX41494.1"/>
    </source>
</evidence>
<proteinExistence type="predicted"/>
<dbReference type="EMBL" id="GGEC01061010">
    <property type="protein sequence ID" value="MBX41494.1"/>
    <property type="molecule type" value="Transcribed_RNA"/>
</dbReference>
<reference evidence="1" key="1">
    <citation type="submission" date="2018-02" db="EMBL/GenBank/DDBJ databases">
        <title>Rhizophora mucronata_Transcriptome.</title>
        <authorList>
            <person name="Meera S.P."/>
            <person name="Sreeshan A."/>
            <person name="Augustine A."/>
        </authorList>
    </citation>
    <scope>NUCLEOTIDE SEQUENCE</scope>
    <source>
        <tissue evidence="1">Leaf</tissue>
    </source>
</reference>
<dbReference type="AlphaFoldDB" id="A0A2P2NGB3"/>
<sequence length="25" mass="2907">MLDNNSMTNKLCVCERLTILILCHE</sequence>
<protein>
    <submittedName>
        <fullName evidence="1">Uncharacterized protein</fullName>
    </submittedName>
</protein>